<dbReference type="InterPro" id="IPR010839">
    <property type="entry name" value="AtuA_N"/>
</dbReference>
<dbReference type="RefSeq" id="WP_106581781.1">
    <property type="nucleotide sequence ID" value="NZ_PYGA01000003.1"/>
</dbReference>
<dbReference type="PANTHER" id="PTHR47472:SF1">
    <property type="entry name" value="DUF1446-DOMAIN-CONTAINING PROTEIN"/>
    <property type="match status" value="1"/>
</dbReference>
<dbReference type="PANTHER" id="PTHR47472">
    <property type="entry name" value="PROPIONYL-COA CARBOXYLASE"/>
    <property type="match status" value="1"/>
</dbReference>
<dbReference type="OrthoDB" id="3959640at2"/>
<dbReference type="EMBL" id="PYGA01000003">
    <property type="protein sequence ID" value="PSK99354.1"/>
    <property type="molecule type" value="Genomic_DNA"/>
</dbReference>
<reference evidence="2 3" key="1">
    <citation type="submission" date="2018-03" db="EMBL/GenBank/DDBJ databases">
        <title>Genomic Encyclopedia of Archaeal and Bacterial Type Strains, Phase II (KMG-II): from individual species to whole genera.</title>
        <authorList>
            <person name="Goeker M."/>
        </authorList>
    </citation>
    <scope>NUCLEOTIDE SEQUENCE [LARGE SCALE GENOMIC DNA]</scope>
    <source>
        <strain evidence="2 3">DSM 45312</strain>
    </source>
</reference>
<name>A0A2P8DQ79_9ACTN</name>
<sequence>MTATRFRIGCGAGFAADRVQPAADLVERGGLDAIALECLGERTVALAHLRRLRDPGAGFDPMLAKRLTALVGPMSRTGTRLITNAGAADPMAAGRMAADIAAAAGAPMRVAVVLGDDVLDRLDPDAAAWEDGRPLEAHGELVSANAYIGVDALLPALGTGAQMVVTGRLADPSLFLGPMMHAYDWDPADLDLLARGTVVGHLLECAGQVTGGYFADPGVKPVPGLADLGYPIAEVAPDGSAVITKLPGTGGLVDRRTVVEQLTYEVIDPRAYLTPDVSADMTAVRIAELGADRVGVSGAKGAERPAELKVSVGHRAGFRGEAELGYAGRGAADRARLAAEIVGARLEGVVPRLRIDVIGVDSLHGATLSEGVEPYECRLRVAGTAPDRAAAEAVAEEVSALYTAGPAGGGGLRTSVGEVIGVLSAGIPREAVETRVEVVGATGGAQ</sequence>
<gene>
    <name evidence="2" type="ORF">CLV63_10377</name>
</gene>
<proteinExistence type="predicted"/>
<feature type="domain" description="Acyclic terpene utilisation N-terminal" evidence="1">
    <location>
        <begin position="7"/>
        <end position="437"/>
    </location>
</feature>
<evidence type="ECO:0000313" key="3">
    <source>
        <dbReference type="Proteomes" id="UP000240542"/>
    </source>
</evidence>
<dbReference type="Proteomes" id="UP000240542">
    <property type="component" value="Unassembled WGS sequence"/>
</dbReference>
<protein>
    <submittedName>
        <fullName evidence="2">Uncharacterized protein DUF1446</fullName>
    </submittedName>
</protein>
<accession>A0A2P8DQ79</accession>
<evidence type="ECO:0000313" key="2">
    <source>
        <dbReference type="EMBL" id="PSK99354.1"/>
    </source>
</evidence>
<comment type="caution">
    <text evidence="2">The sequence shown here is derived from an EMBL/GenBank/DDBJ whole genome shotgun (WGS) entry which is preliminary data.</text>
</comment>
<keyword evidence="3" id="KW-1185">Reference proteome</keyword>
<dbReference type="Pfam" id="PF07287">
    <property type="entry name" value="AtuA"/>
    <property type="match status" value="1"/>
</dbReference>
<evidence type="ECO:0000259" key="1">
    <source>
        <dbReference type="Pfam" id="PF07287"/>
    </source>
</evidence>
<dbReference type="AlphaFoldDB" id="A0A2P8DQ79"/>
<organism evidence="2 3">
    <name type="scientific">Murinocardiopsis flavida</name>
    <dbReference type="NCBI Taxonomy" id="645275"/>
    <lineage>
        <taxon>Bacteria</taxon>
        <taxon>Bacillati</taxon>
        <taxon>Actinomycetota</taxon>
        <taxon>Actinomycetes</taxon>
        <taxon>Streptosporangiales</taxon>
        <taxon>Nocardiopsidaceae</taxon>
        <taxon>Murinocardiopsis</taxon>
    </lineage>
</organism>